<dbReference type="InterPro" id="IPR046064">
    <property type="entry name" value="DUF6022"/>
</dbReference>
<dbReference type="EMBL" id="FUZU01000001">
    <property type="protein sequence ID" value="SKC61205.1"/>
    <property type="molecule type" value="Genomic_DNA"/>
</dbReference>
<organism evidence="1 2">
    <name type="scientific">Ohtaekwangia koreensis</name>
    <dbReference type="NCBI Taxonomy" id="688867"/>
    <lineage>
        <taxon>Bacteria</taxon>
        <taxon>Pseudomonadati</taxon>
        <taxon>Bacteroidota</taxon>
        <taxon>Cytophagia</taxon>
        <taxon>Cytophagales</taxon>
        <taxon>Fulvivirgaceae</taxon>
        <taxon>Ohtaekwangia</taxon>
    </lineage>
</organism>
<evidence type="ECO:0000313" key="1">
    <source>
        <dbReference type="EMBL" id="SKC61205.1"/>
    </source>
</evidence>
<dbReference type="STRING" id="688867.SAMN05660236_2019"/>
<reference evidence="1 2" key="1">
    <citation type="submission" date="2017-02" db="EMBL/GenBank/DDBJ databases">
        <authorList>
            <person name="Peterson S.W."/>
        </authorList>
    </citation>
    <scope>NUCLEOTIDE SEQUENCE [LARGE SCALE GENOMIC DNA]</scope>
    <source>
        <strain evidence="1 2">DSM 25262</strain>
    </source>
</reference>
<dbReference type="Proteomes" id="UP000190961">
    <property type="component" value="Unassembled WGS sequence"/>
</dbReference>
<keyword evidence="2" id="KW-1185">Reference proteome</keyword>
<evidence type="ECO:0000313" key="2">
    <source>
        <dbReference type="Proteomes" id="UP000190961"/>
    </source>
</evidence>
<dbReference type="RefSeq" id="WP_159453649.1">
    <property type="nucleotide sequence ID" value="NZ_FUZU01000001.1"/>
</dbReference>
<name>A0A1T5KCM1_9BACT</name>
<sequence length="175" mass="20070">MTTISKESNIESLGAYIEEYIANSWLPLLEDHRAMLEQKFQTIGDEAYGIYLDLLFKAIHEQFAACDFRVHPKLPGNFSISREWSDKEENDQQRWMWSTVRSFMGIDIGTVVVKVFHDHTAFRIPRRPAIITLSVSKKTDIVWALSGLSPSFKEAVEAKVEIAKYLASQTNNKKT</sequence>
<dbReference type="Pfam" id="PF19486">
    <property type="entry name" value="DUF6022"/>
    <property type="match status" value="1"/>
</dbReference>
<dbReference type="AlphaFoldDB" id="A0A1T5KCM1"/>
<dbReference type="OrthoDB" id="2863577at2"/>
<protein>
    <submittedName>
        <fullName evidence="1">Uncharacterized protein</fullName>
    </submittedName>
</protein>
<accession>A0A1T5KCM1</accession>
<proteinExistence type="predicted"/>
<gene>
    <name evidence="1" type="ORF">SAMN05660236_2019</name>
</gene>